<dbReference type="Proteomes" id="UP000029781">
    <property type="component" value="Segment"/>
</dbReference>
<keyword evidence="4" id="KW-1185">Reference proteome</keyword>
<protein>
    <recommendedName>
        <fullName evidence="2">Minor capsid protein P11 C-terminal conserved region domain-containing protein</fullName>
    </recommendedName>
</protein>
<dbReference type="KEGG" id="vg:9887630"/>
<sequence>MMANSQLTTILLLLAVGVIIYYISQPSEETNRENIESINNDENVVNTSSPNEPSQTELTSVLPEISMLGSTEDQPNNEEATVQIPNVESNLTGMSNESAGASLDTAFMGAIPPNTATDQVDFNRNNVTEYDSSQFLPQEINDEWFDTDFTKAKYNLNDDKMINTDRYIIGVNTVGQSLKNATYDIRGTIPNPKFTVSPWMNSTYEPDNNLKPLC</sequence>
<dbReference type="RefSeq" id="YP_003969860.1">
    <property type="nucleotide sequence ID" value="NC_014637.1"/>
</dbReference>
<evidence type="ECO:0000313" key="4">
    <source>
        <dbReference type="Proteomes" id="UP000029781"/>
    </source>
</evidence>
<dbReference type="Pfam" id="PF23983">
    <property type="entry name" value="P11_C"/>
    <property type="match status" value="1"/>
</dbReference>
<accession>E3T4Z8</accession>
<dbReference type="OrthoDB" id="11031at10239"/>
<keyword evidence="1" id="KW-0812">Transmembrane</keyword>
<dbReference type="EMBL" id="GU244497">
    <property type="protein sequence ID" value="ADO67261.1"/>
    <property type="molecule type" value="Genomic_DNA"/>
</dbReference>
<organism evidence="3 4">
    <name type="scientific">Cafeteria roenbergensis virus (strain BV-PW1)</name>
    <name type="common">CroV</name>
    <dbReference type="NCBI Taxonomy" id="693272"/>
    <lineage>
        <taxon>Viruses</taxon>
        <taxon>Varidnaviria</taxon>
        <taxon>Bamfordvirae</taxon>
        <taxon>Nucleocytoviricota</taxon>
        <taxon>Megaviricetes</taxon>
        <taxon>Imitervirales</taxon>
        <taxon>Mimiviridae</taxon>
        <taxon>Aliimimivirinae</taxon>
        <taxon>Rheavirus</taxon>
        <taxon>Rheavirus sinusmexicani</taxon>
    </lineage>
</organism>
<keyword evidence="1" id="KW-0472">Membrane</keyword>
<evidence type="ECO:0000256" key="1">
    <source>
        <dbReference type="SAM" id="Phobius"/>
    </source>
</evidence>
<keyword evidence="1" id="KW-1133">Transmembrane helix</keyword>
<evidence type="ECO:0000259" key="2">
    <source>
        <dbReference type="Pfam" id="PF23983"/>
    </source>
</evidence>
<gene>
    <name evidence="3" type="ORF">crov228</name>
</gene>
<reference evidence="3 4" key="1">
    <citation type="journal article" date="2010" name="Proc. Natl. Acad. Sci. U.S.A.">
        <title>Giant virus with a remarkable complement of genes infects marine zooplankton.</title>
        <authorList>
            <person name="Fischer M.G."/>
            <person name="Allen M.J."/>
            <person name="Wilson W.H."/>
            <person name="Suttle C.A."/>
        </authorList>
    </citation>
    <scope>NUCLEOTIDE SEQUENCE [LARGE SCALE GENOMIC DNA]</scope>
    <source>
        <strain evidence="3 4">BV-PW1</strain>
    </source>
</reference>
<dbReference type="InterPro" id="IPR055730">
    <property type="entry name" value="P11_C"/>
</dbReference>
<feature type="transmembrane region" description="Helical" evidence="1">
    <location>
        <begin position="7"/>
        <end position="24"/>
    </location>
</feature>
<evidence type="ECO:0000313" key="3">
    <source>
        <dbReference type="EMBL" id="ADO67261.1"/>
    </source>
</evidence>
<organismHost>
    <name type="scientific">Cafeteria roenbergensis</name>
    <name type="common">Marine flagellate</name>
    <dbReference type="NCBI Taxonomy" id="33653"/>
</organismHost>
<proteinExistence type="predicted"/>
<name>E3T4Z8_CROVB</name>
<feature type="domain" description="Minor capsid protein P11 C-terminal conserved region" evidence="2">
    <location>
        <begin position="130"/>
        <end position="214"/>
    </location>
</feature>
<dbReference type="GeneID" id="9887630"/>